<feature type="transmembrane region" description="Helical" evidence="5">
    <location>
        <begin position="63"/>
        <end position="86"/>
    </location>
</feature>
<dbReference type="PANTHER" id="PTHR23514:SF13">
    <property type="entry name" value="INNER MEMBRANE PROTEIN YBJJ"/>
    <property type="match status" value="1"/>
</dbReference>
<dbReference type="InterPro" id="IPR011701">
    <property type="entry name" value="MFS"/>
</dbReference>
<evidence type="ECO:0000256" key="2">
    <source>
        <dbReference type="ARBA" id="ARBA00022692"/>
    </source>
</evidence>
<feature type="transmembrane region" description="Helical" evidence="5">
    <location>
        <begin position="93"/>
        <end position="109"/>
    </location>
</feature>
<dbReference type="OrthoDB" id="9809599at2"/>
<keyword evidence="3 5" id="KW-1133">Transmembrane helix</keyword>
<evidence type="ECO:0000259" key="6">
    <source>
        <dbReference type="PROSITE" id="PS50850"/>
    </source>
</evidence>
<dbReference type="RefSeq" id="WP_071504035.1">
    <property type="nucleotide sequence ID" value="NZ_MORL01000007.1"/>
</dbReference>
<evidence type="ECO:0000256" key="4">
    <source>
        <dbReference type="ARBA" id="ARBA00023136"/>
    </source>
</evidence>
<reference evidence="7 8" key="1">
    <citation type="submission" date="2016-10" db="EMBL/GenBank/DDBJ databases">
        <title>Arsenicibacter rosenii gen. nov., sp. nov., an efficient arsenic-methylating bacterium isolated from an arsenic-contaminated paddy soil.</title>
        <authorList>
            <person name="Huang K."/>
        </authorList>
    </citation>
    <scope>NUCLEOTIDE SEQUENCE [LARGE SCALE GENOMIC DNA]</scope>
    <source>
        <strain evidence="7 8">SM-1</strain>
    </source>
</reference>
<evidence type="ECO:0000256" key="3">
    <source>
        <dbReference type="ARBA" id="ARBA00022989"/>
    </source>
</evidence>
<keyword evidence="8" id="KW-1185">Reference proteome</keyword>
<feature type="transmembrane region" description="Helical" evidence="5">
    <location>
        <begin position="258"/>
        <end position="277"/>
    </location>
</feature>
<evidence type="ECO:0000313" key="7">
    <source>
        <dbReference type="EMBL" id="OIN58364.1"/>
    </source>
</evidence>
<feature type="transmembrane region" description="Helical" evidence="5">
    <location>
        <begin position="374"/>
        <end position="391"/>
    </location>
</feature>
<feature type="transmembrane region" description="Helical" evidence="5">
    <location>
        <begin position="315"/>
        <end position="334"/>
    </location>
</feature>
<dbReference type="AlphaFoldDB" id="A0A1S2VHY7"/>
<proteinExistence type="predicted"/>
<dbReference type="PANTHER" id="PTHR23514">
    <property type="entry name" value="BYPASS OF STOP CODON PROTEIN 6"/>
    <property type="match status" value="1"/>
</dbReference>
<feature type="transmembrane region" description="Helical" evidence="5">
    <location>
        <begin position="115"/>
        <end position="135"/>
    </location>
</feature>
<comment type="subcellular location">
    <subcellularLocation>
        <location evidence="1">Membrane</location>
        <topology evidence="1">Multi-pass membrane protein</topology>
    </subcellularLocation>
</comment>
<feature type="transmembrane region" description="Helical" evidence="5">
    <location>
        <begin position="221"/>
        <end position="246"/>
    </location>
</feature>
<evidence type="ECO:0000256" key="1">
    <source>
        <dbReference type="ARBA" id="ARBA00004141"/>
    </source>
</evidence>
<dbReference type="Gene3D" id="1.20.1250.20">
    <property type="entry name" value="MFS general substrate transporter like domains"/>
    <property type="match status" value="2"/>
</dbReference>
<feature type="transmembrane region" description="Helical" evidence="5">
    <location>
        <begin position="289"/>
        <end position="309"/>
    </location>
</feature>
<feature type="transmembrane region" description="Helical" evidence="5">
    <location>
        <begin position="183"/>
        <end position="201"/>
    </location>
</feature>
<keyword evidence="4 5" id="KW-0472">Membrane</keyword>
<sequence length="399" mass="41573">MNTVTSTIGWRGNRFVRNLHTFTSSAKARAVGLVFATDSLLFGSWVSHIPYVKDKLHLSDAELGMTLFGLPVGLLLMNPMTGWIVGKLGEARSCFVAVLALCFSMLIPINAPNAVVLTAGLIMVGMCNALINVAMNTAATNVEREEKISIMSACHGMWSLGGMTGSGLAGLAISFHIPPPAHMLVSILFVVLITFLIRPTLVSIPGQLVGSSGSSFVKPNLALMIMILIGLAVAMGEGVAFDWSAVYLRDNAHATKQMAALGFASFSLTMTLGRFLGDAIIPLIGSKRILLLGGLVAASGLLMAILMPFPATSLAGFALLGAGCSLGAPILYAASMRIPGISPAAGLATFATYSFIGFLAGPPVIGFVSESYGLVYGLGLVALMLLVAAALSRKVTLHE</sequence>
<dbReference type="Proteomes" id="UP000181790">
    <property type="component" value="Unassembled WGS sequence"/>
</dbReference>
<dbReference type="InterPro" id="IPR036259">
    <property type="entry name" value="MFS_trans_sf"/>
</dbReference>
<feature type="domain" description="Major facilitator superfamily (MFS) profile" evidence="6">
    <location>
        <begin position="222"/>
        <end position="399"/>
    </location>
</feature>
<dbReference type="PROSITE" id="PS50850">
    <property type="entry name" value="MFS"/>
    <property type="match status" value="1"/>
</dbReference>
<dbReference type="InterPro" id="IPR051788">
    <property type="entry name" value="MFS_Transporter"/>
</dbReference>
<gene>
    <name evidence="7" type="ORF">BLX24_15335</name>
</gene>
<feature type="transmembrane region" description="Helical" evidence="5">
    <location>
        <begin position="156"/>
        <end position="177"/>
    </location>
</feature>
<dbReference type="InterPro" id="IPR020846">
    <property type="entry name" value="MFS_dom"/>
</dbReference>
<dbReference type="SUPFAM" id="SSF103473">
    <property type="entry name" value="MFS general substrate transporter"/>
    <property type="match status" value="1"/>
</dbReference>
<comment type="caution">
    <text evidence="7">The sequence shown here is derived from an EMBL/GenBank/DDBJ whole genome shotgun (WGS) entry which is preliminary data.</text>
</comment>
<feature type="transmembrane region" description="Helical" evidence="5">
    <location>
        <begin position="346"/>
        <end position="368"/>
    </location>
</feature>
<dbReference type="GO" id="GO:0022857">
    <property type="term" value="F:transmembrane transporter activity"/>
    <property type="evidence" value="ECO:0007669"/>
    <property type="project" value="InterPro"/>
</dbReference>
<dbReference type="EMBL" id="MORL01000007">
    <property type="protein sequence ID" value="OIN58364.1"/>
    <property type="molecule type" value="Genomic_DNA"/>
</dbReference>
<dbReference type="GO" id="GO:0016020">
    <property type="term" value="C:membrane"/>
    <property type="evidence" value="ECO:0007669"/>
    <property type="project" value="UniProtKB-SubCell"/>
</dbReference>
<dbReference type="CDD" id="cd17393">
    <property type="entry name" value="MFS_MosC_like"/>
    <property type="match status" value="1"/>
</dbReference>
<dbReference type="Pfam" id="PF07690">
    <property type="entry name" value="MFS_1"/>
    <property type="match status" value="1"/>
</dbReference>
<accession>A0A1S2VHY7</accession>
<protein>
    <submittedName>
        <fullName evidence="7">MFS transporter</fullName>
    </submittedName>
</protein>
<name>A0A1S2VHY7_9BACT</name>
<keyword evidence="2 5" id="KW-0812">Transmembrane</keyword>
<feature type="transmembrane region" description="Helical" evidence="5">
    <location>
        <begin position="30"/>
        <end position="51"/>
    </location>
</feature>
<organism evidence="7 8">
    <name type="scientific">Arsenicibacter rosenii</name>
    <dbReference type="NCBI Taxonomy" id="1750698"/>
    <lineage>
        <taxon>Bacteria</taxon>
        <taxon>Pseudomonadati</taxon>
        <taxon>Bacteroidota</taxon>
        <taxon>Cytophagia</taxon>
        <taxon>Cytophagales</taxon>
        <taxon>Spirosomataceae</taxon>
        <taxon>Arsenicibacter</taxon>
    </lineage>
</organism>
<evidence type="ECO:0000256" key="5">
    <source>
        <dbReference type="SAM" id="Phobius"/>
    </source>
</evidence>
<evidence type="ECO:0000313" key="8">
    <source>
        <dbReference type="Proteomes" id="UP000181790"/>
    </source>
</evidence>